<accession>A0A1M6X5K4</accession>
<dbReference type="Proteomes" id="UP000184120">
    <property type="component" value="Unassembled WGS sequence"/>
</dbReference>
<dbReference type="Proteomes" id="UP000650994">
    <property type="component" value="Unassembled WGS sequence"/>
</dbReference>
<evidence type="ECO:0000313" key="3">
    <source>
        <dbReference type="Proteomes" id="UP000184120"/>
    </source>
</evidence>
<evidence type="ECO:0008006" key="5">
    <source>
        <dbReference type="Google" id="ProtNLM"/>
    </source>
</evidence>
<dbReference type="InterPro" id="IPR025409">
    <property type="entry name" value="DUF4303"/>
</dbReference>
<dbReference type="STRING" id="1434701.SAMN05443634_105116"/>
<organism evidence="2 3">
    <name type="scientific">Chishuiella changwenlii</name>
    <dbReference type="NCBI Taxonomy" id="1434701"/>
    <lineage>
        <taxon>Bacteria</taxon>
        <taxon>Pseudomonadati</taxon>
        <taxon>Bacteroidota</taxon>
        <taxon>Flavobacteriia</taxon>
        <taxon>Flavobacteriales</taxon>
        <taxon>Weeksellaceae</taxon>
        <taxon>Chishuiella</taxon>
    </lineage>
</organism>
<sequence>MDFNDFKNKLKLSTKQAFTEVYNQNPKEEIYAFALCNNDATIAIHPSSNSSEYLNDISDDDDFFYYKYEPSEWKFEHQGAKKSFEEINQMCKAVADEHDNDEDWFYHFQNQINEKCIEVLEDLKNENFFRDEAGKDIFLNFSVIDDDINREKQSEIISQLNNNEFKDDYFDWMKSWKKKRAL</sequence>
<dbReference type="EMBL" id="BMFL01000009">
    <property type="protein sequence ID" value="GGE98124.1"/>
    <property type="molecule type" value="Genomic_DNA"/>
</dbReference>
<dbReference type="AlphaFoldDB" id="A0A1M6X5K4"/>
<gene>
    <name evidence="1" type="ORF">GCM10010984_14620</name>
    <name evidence="2" type="ORF">SAMN05443634_105116</name>
</gene>
<dbReference type="EMBL" id="FRBH01000005">
    <property type="protein sequence ID" value="SHL01075.1"/>
    <property type="molecule type" value="Genomic_DNA"/>
</dbReference>
<reference evidence="3" key="3">
    <citation type="submission" date="2016-11" db="EMBL/GenBank/DDBJ databases">
        <authorList>
            <person name="Varghese N."/>
            <person name="Submissions S."/>
        </authorList>
    </citation>
    <scope>NUCLEOTIDE SEQUENCE [LARGE SCALE GENOMIC DNA]</scope>
    <source>
        <strain evidence="3">DSM 27989</strain>
    </source>
</reference>
<evidence type="ECO:0000313" key="4">
    <source>
        <dbReference type="Proteomes" id="UP000650994"/>
    </source>
</evidence>
<evidence type="ECO:0000313" key="1">
    <source>
        <dbReference type="EMBL" id="GGE98124.1"/>
    </source>
</evidence>
<dbReference type="OrthoDB" id="2618657at2"/>
<evidence type="ECO:0000313" key="2">
    <source>
        <dbReference type="EMBL" id="SHL01075.1"/>
    </source>
</evidence>
<reference evidence="4" key="4">
    <citation type="journal article" date="2019" name="Int. J. Syst. Evol. Microbiol.">
        <title>The Global Catalogue of Microorganisms (GCM) 10K type strain sequencing project: providing services to taxonomists for standard genome sequencing and annotation.</title>
        <authorList>
            <consortium name="The Broad Institute Genomics Platform"/>
            <consortium name="The Broad Institute Genome Sequencing Center for Infectious Disease"/>
            <person name="Wu L."/>
            <person name="Ma J."/>
        </authorList>
    </citation>
    <scope>NUCLEOTIDE SEQUENCE [LARGE SCALE GENOMIC DNA]</scope>
    <source>
        <strain evidence="4">CGMCC 1.12707</strain>
    </source>
</reference>
<reference evidence="1" key="1">
    <citation type="journal article" date="2014" name="Int. J. Syst. Evol. Microbiol.">
        <title>Complete genome of a new Firmicutes species belonging to the dominant human colonic microbiota ('Ruminococcus bicirculans') reveals two chromosomes and a selective capacity to utilize plant glucans.</title>
        <authorList>
            <consortium name="NISC Comparative Sequencing Program"/>
            <person name="Wegmann U."/>
            <person name="Louis P."/>
            <person name="Goesmann A."/>
            <person name="Henrissat B."/>
            <person name="Duncan S.H."/>
            <person name="Flint H.J."/>
        </authorList>
    </citation>
    <scope>NUCLEOTIDE SEQUENCE</scope>
    <source>
        <strain evidence="1">CGMCC 1.12707</strain>
    </source>
</reference>
<name>A0A1M6X5K4_9FLAO</name>
<reference evidence="1" key="5">
    <citation type="submission" date="2024-05" db="EMBL/GenBank/DDBJ databases">
        <authorList>
            <person name="Sun Q."/>
            <person name="Zhou Y."/>
        </authorList>
    </citation>
    <scope>NUCLEOTIDE SEQUENCE</scope>
    <source>
        <strain evidence="1">CGMCC 1.12707</strain>
    </source>
</reference>
<protein>
    <recommendedName>
        <fullName evidence="5">DUF4303 domain-containing protein</fullName>
    </recommendedName>
</protein>
<proteinExistence type="predicted"/>
<dbReference type="Pfam" id="PF14136">
    <property type="entry name" value="DUF4303"/>
    <property type="match status" value="1"/>
</dbReference>
<dbReference type="RefSeq" id="WP_072931120.1">
    <property type="nucleotide sequence ID" value="NZ_BMFL01000009.1"/>
</dbReference>
<reference evidence="2" key="2">
    <citation type="submission" date="2016-11" db="EMBL/GenBank/DDBJ databases">
        <authorList>
            <person name="Jaros S."/>
            <person name="Januszkiewicz K."/>
            <person name="Wedrychowicz H."/>
        </authorList>
    </citation>
    <scope>NUCLEOTIDE SEQUENCE [LARGE SCALE GENOMIC DNA]</scope>
    <source>
        <strain evidence="2">DSM 27989</strain>
    </source>
</reference>
<keyword evidence="4" id="KW-1185">Reference proteome</keyword>